<keyword evidence="1" id="KW-0539">Nucleus</keyword>
<dbReference type="PROSITE" id="PS51156">
    <property type="entry name" value="ELM2"/>
    <property type="match status" value="1"/>
</dbReference>
<name>U6LGM5_9EIME</name>
<dbReference type="Proteomes" id="UP000030750">
    <property type="component" value="Unassembled WGS sequence"/>
</dbReference>
<evidence type="ECO:0000256" key="2">
    <source>
        <dbReference type="SAM" id="MobiDB-lite"/>
    </source>
</evidence>
<proteinExistence type="predicted"/>
<accession>U6LGM5</accession>
<feature type="region of interest" description="Disordered" evidence="2">
    <location>
        <begin position="1"/>
        <end position="118"/>
    </location>
</feature>
<feature type="compositionally biased region" description="Polar residues" evidence="2">
    <location>
        <begin position="99"/>
        <end position="111"/>
    </location>
</feature>
<feature type="compositionally biased region" description="Polar residues" evidence="2">
    <location>
        <begin position="180"/>
        <end position="191"/>
    </location>
</feature>
<reference evidence="4" key="2">
    <citation type="submission" date="2013-10" db="EMBL/GenBank/DDBJ databases">
        <authorList>
            <person name="Aslett M."/>
        </authorList>
    </citation>
    <scope>NUCLEOTIDE SEQUENCE [LARGE SCALE GENOMIC DNA]</scope>
    <source>
        <strain evidence="4">Houghton</strain>
    </source>
</reference>
<feature type="compositionally biased region" description="Low complexity" evidence="2">
    <location>
        <begin position="1"/>
        <end position="30"/>
    </location>
</feature>
<feature type="domain" description="ELM2" evidence="3">
    <location>
        <begin position="275"/>
        <end position="395"/>
    </location>
</feature>
<feature type="region of interest" description="Disordered" evidence="2">
    <location>
        <begin position="149"/>
        <end position="225"/>
    </location>
</feature>
<protein>
    <recommendedName>
        <fullName evidence="3">ELM2 domain-containing protein</fullName>
    </recommendedName>
</protein>
<dbReference type="AlphaFoldDB" id="U6LGM5"/>
<dbReference type="InterPro" id="IPR000949">
    <property type="entry name" value="ELM2_dom"/>
</dbReference>
<evidence type="ECO:0000259" key="3">
    <source>
        <dbReference type="PROSITE" id="PS51156"/>
    </source>
</evidence>
<reference evidence="4" key="1">
    <citation type="submission" date="2013-10" db="EMBL/GenBank/DDBJ databases">
        <title>Genomic analysis of the causative agents of coccidiosis in chickens.</title>
        <authorList>
            <person name="Reid A.J."/>
            <person name="Blake D."/>
            <person name="Billington K."/>
            <person name="Browne H."/>
            <person name="Dunn M."/>
            <person name="Hung S."/>
            <person name="Kawahara F."/>
            <person name="Miranda-Saavedra D."/>
            <person name="Mourier T."/>
            <person name="Nagra H."/>
            <person name="Otto T.D."/>
            <person name="Rawlings N."/>
            <person name="Sanchez A."/>
            <person name="Sanders M."/>
            <person name="Subramaniam C."/>
            <person name="Tay Y."/>
            <person name="Dear P."/>
            <person name="Doerig C."/>
            <person name="Gruber A."/>
            <person name="Parkinson J."/>
            <person name="Shirley M."/>
            <person name="Wan K.L."/>
            <person name="Berriman M."/>
            <person name="Tomley F."/>
            <person name="Pain A."/>
        </authorList>
    </citation>
    <scope>NUCLEOTIDE SEQUENCE [LARGE SCALE GENOMIC DNA]</scope>
    <source>
        <strain evidence="4">Houghton</strain>
    </source>
</reference>
<sequence>MGILSSPPSDSAVAATADAAAAAAGDASGTEKSAGKSPAAETANTSVPSGATEMEAAEPCTQHDPSDEERHPAGAWGSSSSEKQNAAEAHATGVHEFENQSAPGSEQQQHEAGTVKTEVSAVPCAACGKEQVRACNNHEGKPALCEACSRKVQSDCMQSEQHEEEPFQPSRQKEEIASAATASLEDTGTTPQRRHGQAETTDETTAKTPAAARSSSSGSSAASSRVRGASGAASAAGAATAGAGTTGSASSSSSGAATLAVAPRKCIDEGSVRRHVVPVGPGHQVPCLPPFFLDNEGFGCCCGEPLPALDPSLTAKLVYSPSSLERVRQRRLAEGLADRAICTEGDMEAFMQQCAKNWKGSKPGWQPFSPEFAFKLLHYAGYDPAKALQLMEDPQFSFQLVCDGPVRRYDNKWRPKDRRGTVSQTPYPTQVFPRGYLSRRHYRDSTGYSLR</sequence>
<evidence type="ECO:0000313" key="4">
    <source>
        <dbReference type="EMBL" id="CDJ49336.1"/>
    </source>
</evidence>
<keyword evidence="5" id="KW-1185">Reference proteome</keyword>
<evidence type="ECO:0000313" key="5">
    <source>
        <dbReference type="Proteomes" id="UP000030750"/>
    </source>
</evidence>
<gene>
    <name evidence="4" type="ORF">EBH_0025490</name>
</gene>
<dbReference type="EMBL" id="HG711623">
    <property type="protein sequence ID" value="CDJ49336.1"/>
    <property type="molecule type" value="Genomic_DNA"/>
</dbReference>
<feature type="compositionally biased region" description="Basic and acidic residues" evidence="2">
    <location>
        <begin position="160"/>
        <end position="176"/>
    </location>
</feature>
<dbReference type="OrthoDB" id="5876363at2759"/>
<dbReference type="InterPro" id="IPR031724">
    <property type="entry name" value="EELM2"/>
</dbReference>
<dbReference type="Pfam" id="PF15863">
    <property type="entry name" value="EELM2"/>
    <property type="match status" value="1"/>
</dbReference>
<organism evidence="4 5">
    <name type="scientific">Eimeria brunetti</name>
    <dbReference type="NCBI Taxonomy" id="51314"/>
    <lineage>
        <taxon>Eukaryota</taxon>
        <taxon>Sar</taxon>
        <taxon>Alveolata</taxon>
        <taxon>Apicomplexa</taxon>
        <taxon>Conoidasida</taxon>
        <taxon>Coccidia</taxon>
        <taxon>Eucoccidiorida</taxon>
        <taxon>Eimeriorina</taxon>
        <taxon>Eimeriidae</taxon>
        <taxon>Eimeria</taxon>
    </lineage>
</organism>
<feature type="compositionally biased region" description="Low complexity" evidence="2">
    <location>
        <begin position="210"/>
        <end position="225"/>
    </location>
</feature>
<dbReference type="VEuPathDB" id="ToxoDB:EBH_0025490"/>
<evidence type="ECO:0000256" key="1">
    <source>
        <dbReference type="ARBA" id="ARBA00023242"/>
    </source>
</evidence>